<dbReference type="GeneID" id="10971126"/>
<reference evidence="1 2" key="1">
    <citation type="journal article" date="1995" name="Virology">
        <title>Analysis of 45 kb of DNA located at the left end of the chlorella virus PBCV-1 genome.</title>
        <authorList>
            <person name="Lu Z."/>
            <person name="Li Y."/>
            <person name="Zhang Y."/>
            <person name="Kutish G.F."/>
            <person name="Rock D.L."/>
            <person name="Van Etten J.L."/>
        </authorList>
    </citation>
    <scope>NUCLEOTIDE SEQUENCE [LARGE SCALE GENOMIC DNA]</scope>
</reference>
<dbReference type="Proteomes" id="UP000000862">
    <property type="component" value="Segment"/>
</dbReference>
<reference evidence="1 2" key="5">
    <citation type="journal article" date="1997" name="Virology">
        <title>Analysis of 74 kb of DNA located at the right end of the 330-kb chlorella virus PBCV-1 genome.</title>
        <authorList>
            <person name="Li Y."/>
            <person name="Lu Z."/>
            <person name="Sun L."/>
            <person name="Ropp S."/>
            <person name="Kutish G.F."/>
            <person name="Rock D.L."/>
            <person name="Van Etten J.L."/>
        </authorList>
    </citation>
    <scope>NUCLEOTIDE SEQUENCE [LARGE SCALE GENOMIC DNA]</scope>
</reference>
<reference evidence="1 2" key="3">
    <citation type="journal article" date="1996" name="Virology">
        <title>Analysis of 94 kb of the chlorella virus PBCV-1 330-kb genome: map positions 88 to 182.</title>
        <authorList>
            <person name="Lu Z."/>
            <person name="Li Y."/>
            <person name="Que Q."/>
            <person name="Kutish G.F."/>
            <person name="Rock D.L."/>
            <person name="Van Etten J.L."/>
        </authorList>
    </citation>
    <scope>NUCLEOTIDE SEQUENCE [LARGE SCALE GENOMIC DNA]</scope>
</reference>
<name>F8TU45_PBCV1</name>
<reference evidence="1 2" key="8">
    <citation type="journal article" date="2010" name="J. Virol.">
        <title>Microarray analysis of Paramecium bursaria chlorella virus 1 transcription.</title>
        <authorList>
            <person name="Yanai-Balser G.M."/>
            <person name="Duncan G.A."/>
            <person name="Eudy J.D."/>
            <person name="Wang D."/>
            <person name="Li X."/>
            <person name="Agarkova I.V."/>
            <person name="Dunigan D.D."/>
            <person name="Van Etten J.L."/>
        </authorList>
    </citation>
    <scope>NUCLEOTIDE SEQUENCE [LARGE SCALE GENOMIC DNA]</scope>
</reference>
<keyword evidence="2" id="KW-1185">Reference proteome</keyword>
<dbReference type="KEGG" id="vg:10971126"/>
<proteinExistence type="predicted"/>
<evidence type="ECO:0000313" key="1">
    <source>
        <dbReference type="EMBL" id="AEI70106.1"/>
    </source>
</evidence>
<protein>
    <submittedName>
        <fullName evidence="1">Uncharacterized protein</fullName>
    </submittedName>
</protein>
<gene>
    <name evidence="1" type="primary">a479L</name>
</gene>
<dbReference type="RefSeq" id="YP_004678961.1">
    <property type="nucleotide sequence ID" value="NC_000852.5"/>
</dbReference>
<reference evidence="1 2" key="2">
    <citation type="journal article" date="1995" name="Virology">
        <title>Analysis of 43 kb of the Chlorella virus PBCV-1 330-kb genome: map positions 45 to 88.</title>
        <authorList>
            <person name="Li Y."/>
            <person name="Lu Z."/>
            <person name="Burbank D.E."/>
            <person name="Kutish G.F."/>
            <person name="Rock D.L."/>
            <person name="Van Etten J.L."/>
        </authorList>
    </citation>
    <scope>NUCLEOTIDE SEQUENCE [LARGE SCALE GENOMIC DNA]</scope>
</reference>
<reference evidence="1 2" key="6">
    <citation type="journal article" date="1999" name="Virology">
        <title>Chlorella virus PBCV-1 encodes a functional homospermidine synthase.</title>
        <authorList>
            <person name="Kaiser A."/>
            <person name="Vollmert M."/>
            <person name="Tholl D."/>
            <person name="Graves M.V."/>
            <person name="Gurnon J.R."/>
            <person name="Xing W."/>
            <person name="Lisec A.D."/>
            <person name="Nickerson K.W."/>
            <person name="Van Etten J.L."/>
        </authorList>
    </citation>
    <scope>NUCLEOTIDE SEQUENCE [LARGE SCALE GENOMIC DNA]</scope>
</reference>
<organism evidence="1 2">
    <name type="scientific">Paramecium bursaria Chlorella virus 1</name>
    <name type="common">PBCV-1</name>
    <dbReference type="NCBI Taxonomy" id="10506"/>
    <lineage>
        <taxon>Viruses</taxon>
        <taxon>Varidnaviria</taxon>
        <taxon>Bamfordvirae</taxon>
        <taxon>Nucleocytoviricota</taxon>
        <taxon>Megaviricetes</taxon>
        <taxon>Algavirales</taxon>
        <taxon>Phycodnaviridae</taxon>
        <taxon>Chlorovirus</taxon>
        <taxon>Chlorovirus vanettense</taxon>
    </lineage>
</organism>
<dbReference type="EMBL" id="JF411744">
    <property type="protein sequence ID" value="AEI70106.1"/>
    <property type="molecule type" value="Genomic_DNA"/>
</dbReference>
<reference evidence="1 2" key="4">
    <citation type="journal article" date="1996" name="Virology">
        <title>Analysis of 76 kb of the chlorella virus PBCV-1 330-kb genome: map positions 182 to 258.</title>
        <authorList>
            <person name="Kutish G.F."/>
            <person name="Li Y."/>
            <person name="Lu Z."/>
            <person name="Furuta M."/>
            <person name="Rock D.L."/>
            <person name="Van Etten J.L."/>
        </authorList>
    </citation>
    <scope>NUCLEOTIDE SEQUENCE [LARGE SCALE GENOMIC DNA]</scope>
</reference>
<sequence length="79" mass="9529">MEADLYGSARCSGATDAPRTRWCRRRDGWNVRRWWRIWRLLLNNLSKIHSSFLKCCALVAKKNMMKTRRCVHHVKNKKR</sequence>
<reference evidence="1 2" key="7">
    <citation type="journal article" date="2000" name="Virology">
        <title>Characterization of a beta-1,3-glucanase encoded by chlorella virus PBCV-1.</title>
        <authorList>
            <person name="Sun L."/>
            <person name="Gurnon J.R."/>
            <person name="Adams B.J."/>
            <person name="Graves M.V."/>
            <person name="Van Etten J.L."/>
        </authorList>
    </citation>
    <scope>NUCLEOTIDE SEQUENCE [LARGE SCALE GENOMIC DNA]</scope>
</reference>
<organismHost>
    <name type="scientific">Chlorella</name>
    <dbReference type="NCBI Taxonomy" id="3071"/>
</organismHost>
<evidence type="ECO:0000313" key="2">
    <source>
        <dbReference type="Proteomes" id="UP000000862"/>
    </source>
</evidence>
<accession>F8TU45</accession>